<evidence type="ECO:0000313" key="1">
    <source>
        <dbReference type="EMBL" id="KKN72993.1"/>
    </source>
</evidence>
<dbReference type="SUPFAM" id="SSF103084">
    <property type="entry name" value="Holliday junction resolvase RusA"/>
    <property type="match status" value="1"/>
</dbReference>
<dbReference type="Gene3D" id="3.30.1330.70">
    <property type="entry name" value="Holliday junction resolvase RusA"/>
    <property type="match status" value="1"/>
</dbReference>
<dbReference type="EMBL" id="LAZR01000352">
    <property type="protein sequence ID" value="KKN72993.1"/>
    <property type="molecule type" value="Genomic_DNA"/>
</dbReference>
<proteinExistence type="predicted"/>
<protein>
    <submittedName>
        <fullName evidence="1">Uncharacterized protein</fullName>
    </submittedName>
</protein>
<comment type="caution">
    <text evidence="1">The sequence shown here is derived from an EMBL/GenBank/DDBJ whole genome shotgun (WGS) entry which is preliminary data.</text>
</comment>
<dbReference type="Pfam" id="PF05866">
    <property type="entry name" value="RusA"/>
    <property type="match status" value="1"/>
</dbReference>
<name>A0A0F9W4L8_9ZZZZ</name>
<dbReference type="InterPro" id="IPR036614">
    <property type="entry name" value="RusA-like_sf"/>
</dbReference>
<dbReference type="GO" id="GO:0006310">
    <property type="term" value="P:DNA recombination"/>
    <property type="evidence" value="ECO:0007669"/>
    <property type="project" value="InterPro"/>
</dbReference>
<dbReference type="AlphaFoldDB" id="A0A0F9W4L8"/>
<accession>A0A0F9W4L8</accession>
<organism evidence="1">
    <name type="scientific">marine sediment metagenome</name>
    <dbReference type="NCBI Taxonomy" id="412755"/>
    <lineage>
        <taxon>unclassified sequences</taxon>
        <taxon>metagenomes</taxon>
        <taxon>ecological metagenomes</taxon>
    </lineage>
</organism>
<sequence length="119" mass="12863">MLVFKNEKEFRETLKQNNVLSSSSRSRSKDNSIDAAYTSAVQTLWDLKDSDCTLLFGGAVKISLAVVGGTRADMDNLGKAVADSLQGLAYSNDSAVTICKYDLYSSTGRGCHGVTKEKK</sequence>
<reference evidence="1" key="1">
    <citation type="journal article" date="2015" name="Nature">
        <title>Complex archaea that bridge the gap between prokaryotes and eukaryotes.</title>
        <authorList>
            <person name="Spang A."/>
            <person name="Saw J.H."/>
            <person name="Jorgensen S.L."/>
            <person name="Zaremba-Niedzwiedzka K."/>
            <person name="Martijn J."/>
            <person name="Lind A.E."/>
            <person name="van Eijk R."/>
            <person name="Schleper C."/>
            <person name="Guy L."/>
            <person name="Ettema T.J."/>
        </authorList>
    </citation>
    <scope>NUCLEOTIDE SEQUENCE</scope>
</reference>
<dbReference type="GO" id="GO:0006281">
    <property type="term" value="P:DNA repair"/>
    <property type="evidence" value="ECO:0007669"/>
    <property type="project" value="InterPro"/>
</dbReference>
<dbReference type="InterPro" id="IPR008822">
    <property type="entry name" value="Endonuclease_RusA-like"/>
</dbReference>
<dbReference type="GO" id="GO:0000287">
    <property type="term" value="F:magnesium ion binding"/>
    <property type="evidence" value="ECO:0007669"/>
    <property type="project" value="InterPro"/>
</dbReference>
<gene>
    <name evidence="1" type="ORF">LCGC14_0405470</name>
</gene>